<evidence type="ECO:0000256" key="7">
    <source>
        <dbReference type="ARBA" id="ARBA00023033"/>
    </source>
</evidence>
<protein>
    <recommendedName>
        <fullName evidence="12">Cytochrome P450</fullName>
    </recommendedName>
</protein>
<dbReference type="PRINTS" id="PR00385">
    <property type="entry name" value="P450"/>
</dbReference>
<keyword evidence="6 8" id="KW-0408">Iron</keyword>
<dbReference type="InterPro" id="IPR036396">
    <property type="entry name" value="Cyt_P450_sf"/>
</dbReference>
<dbReference type="RefSeq" id="XP_027620832.1">
    <property type="nucleotide sequence ID" value="XM_027765031.1"/>
</dbReference>
<evidence type="ECO:0000256" key="6">
    <source>
        <dbReference type="ARBA" id="ARBA00023004"/>
    </source>
</evidence>
<dbReference type="PROSITE" id="PS00086">
    <property type="entry name" value="CYTOCHROME_P450"/>
    <property type="match status" value="1"/>
</dbReference>
<comment type="cofactor">
    <cofactor evidence="1 8">
        <name>heme</name>
        <dbReference type="ChEBI" id="CHEBI:30413"/>
    </cofactor>
</comment>
<comment type="pathway">
    <text evidence="2">Secondary metabolite biosynthesis.</text>
</comment>
<keyword evidence="8 9" id="KW-0349">Heme</keyword>
<accession>A0A401H6A8</accession>
<dbReference type="PRINTS" id="PR00465">
    <property type="entry name" value="EP450IV"/>
</dbReference>
<evidence type="ECO:0000256" key="3">
    <source>
        <dbReference type="ARBA" id="ARBA00010617"/>
    </source>
</evidence>
<dbReference type="InterPro" id="IPR002403">
    <property type="entry name" value="Cyt_P450_E_grp-IV"/>
</dbReference>
<dbReference type="EMBL" id="BFAD01000017">
    <property type="protein sequence ID" value="GBE89919.1"/>
    <property type="molecule type" value="Genomic_DNA"/>
</dbReference>
<evidence type="ECO:0008006" key="12">
    <source>
        <dbReference type="Google" id="ProtNLM"/>
    </source>
</evidence>
<comment type="caution">
    <text evidence="10">The sequence shown here is derived from an EMBL/GenBank/DDBJ whole genome shotgun (WGS) entry which is preliminary data.</text>
</comment>
<reference evidence="10 11" key="1">
    <citation type="journal article" date="2018" name="Sci. Rep.">
        <title>Genome sequence of the cauliflower mushroom Sparassis crispa (Hanabiratake) and its association with beneficial usage.</title>
        <authorList>
            <person name="Kiyama R."/>
            <person name="Furutani Y."/>
            <person name="Kawaguchi K."/>
            <person name="Nakanishi T."/>
        </authorList>
    </citation>
    <scope>NUCLEOTIDE SEQUENCE [LARGE SCALE GENOMIC DNA]</scope>
</reference>
<evidence type="ECO:0000256" key="2">
    <source>
        <dbReference type="ARBA" id="ARBA00005179"/>
    </source>
</evidence>
<dbReference type="GO" id="GO:0016705">
    <property type="term" value="F:oxidoreductase activity, acting on paired donors, with incorporation or reduction of molecular oxygen"/>
    <property type="evidence" value="ECO:0007669"/>
    <property type="project" value="InterPro"/>
</dbReference>
<keyword evidence="4 8" id="KW-0479">Metal-binding</keyword>
<evidence type="ECO:0000256" key="9">
    <source>
        <dbReference type="RuleBase" id="RU000461"/>
    </source>
</evidence>
<dbReference type="STRING" id="139825.A0A401H6A8"/>
<dbReference type="PANTHER" id="PTHR24305:SF187">
    <property type="entry name" value="P450, PUTATIVE (EUROFUNG)-RELATED"/>
    <property type="match status" value="1"/>
</dbReference>
<organism evidence="10 11">
    <name type="scientific">Sparassis crispa</name>
    <dbReference type="NCBI Taxonomy" id="139825"/>
    <lineage>
        <taxon>Eukaryota</taxon>
        <taxon>Fungi</taxon>
        <taxon>Dikarya</taxon>
        <taxon>Basidiomycota</taxon>
        <taxon>Agaricomycotina</taxon>
        <taxon>Agaricomycetes</taxon>
        <taxon>Polyporales</taxon>
        <taxon>Sparassidaceae</taxon>
        <taxon>Sparassis</taxon>
    </lineage>
</organism>
<evidence type="ECO:0000313" key="11">
    <source>
        <dbReference type="Proteomes" id="UP000287166"/>
    </source>
</evidence>
<proteinExistence type="inferred from homology"/>
<name>A0A401H6A8_9APHY</name>
<keyword evidence="11" id="KW-1185">Reference proteome</keyword>
<gene>
    <name evidence="10" type="ORF">SCP_1702450</name>
</gene>
<comment type="similarity">
    <text evidence="3 9">Belongs to the cytochrome P450 family.</text>
</comment>
<feature type="binding site" description="axial binding residue" evidence="8">
    <location>
        <position position="136"/>
    </location>
    <ligand>
        <name>heme</name>
        <dbReference type="ChEBI" id="CHEBI:30413"/>
    </ligand>
    <ligandPart>
        <name>Fe</name>
        <dbReference type="ChEBI" id="CHEBI:18248"/>
    </ligandPart>
</feature>
<dbReference type="GO" id="GO:0004497">
    <property type="term" value="F:monooxygenase activity"/>
    <property type="evidence" value="ECO:0007669"/>
    <property type="project" value="UniProtKB-KW"/>
</dbReference>
<sequence length="202" mass="22273">MTMSLVFYFILSQPKYYKMLQAELDAAFTDPAGLLDSSKLANLPFLNAVLSETLRLGTPFFLPRIVPPSGLTLEGRFIPGGTIVAVAVHSQQTSPANFYPAPLDFLPERWLPGGLGPESITERTALMSFSSGPHVCVAKAFAYQEMRFVTARLVLAHDMKLEEGFDVKAYRDGILNMRTTVLQSPLMVKATKRRGFDLAKLG</sequence>
<evidence type="ECO:0000256" key="1">
    <source>
        <dbReference type="ARBA" id="ARBA00001971"/>
    </source>
</evidence>
<dbReference type="GeneID" id="38786836"/>
<keyword evidence="7 9" id="KW-0503">Monooxygenase</keyword>
<dbReference type="GO" id="GO:0005506">
    <property type="term" value="F:iron ion binding"/>
    <property type="evidence" value="ECO:0007669"/>
    <property type="project" value="InterPro"/>
</dbReference>
<dbReference type="Gene3D" id="1.10.630.10">
    <property type="entry name" value="Cytochrome P450"/>
    <property type="match status" value="1"/>
</dbReference>
<dbReference type="InterPro" id="IPR050121">
    <property type="entry name" value="Cytochrome_P450_monoxygenase"/>
</dbReference>
<dbReference type="GO" id="GO:0020037">
    <property type="term" value="F:heme binding"/>
    <property type="evidence" value="ECO:0007669"/>
    <property type="project" value="InterPro"/>
</dbReference>
<dbReference type="Proteomes" id="UP000287166">
    <property type="component" value="Unassembled WGS sequence"/>
</dbReference>
<dbReference type="Pfam" id="PF00067">
    <property type="entry name" value="p450"/>
    <property type="match status" value="1"/>
</dbReference>
<dbReference type="InterPro" id="IPR001128">
    <property type="entry name" value="Cyt_P450"/>
</dbReference>
<evidence type="ECO:0000313" key="10">
    <source>
        <dbReference type="EMBL" id="GBE89919.1"/>
    </source>
</evidence>
<dbReference type="AlphaFoldDB" id="A0A401H6A8"/>
<dbReference type="SUPFAM" id="SSF48264">
    <property type="entry name" value="Cytochrome P450"/>
    <property type="match status" value="1"/>
</dbReference>
<dbReference type="OrthoDB" id="6692864at2759"/>
<evidence type="ECO:0000256" key="8">
    <source>
        <dbReference type="PIRSR" id="PIRSR602403-1"/>
    </source>
</evidence>
<evidence type="ECO:0000256" key="5">
    <source>
        <dbReference type="ARBA" id="ARBA00023002"/>
    </source>
</evidence>
<dbReference type="InParanoid" id="A0A401H6A8"/>
<dbReference type="InterPro" id="IPR017972">
    <property type="entry name" value="Cyt_P450_CS"/>
</dbReference>
<evidence type="ECO:0000256" key="4">
    <source>
        <dbReference type="ARBA" id="ARBA00022723"/>
    </source>
</evidence>
<keyword evidence="5 9" id="KW-0560">Oxidoreductase</keyword>
<dbReference type="PANTHER" id="PTHR24305">
    <property type="entry name" value="CYTOCHROME P450"/>
    <property type="match status" value="1"/>
</dbReference>